<dbReference type="Proteomes" id="UP000177515">
    <property type="component" value="Chromosome 1"/>
</dbReference>
<gene>
    <name evidence="1" type="ORF">BKK80_05700</name>
</gene>
<evidence type="ECO:0008006" key="3">
    <source>
        <dbReference type="Google" id="ProtNLM"/>
    </source>
</evidence>
<accession>A0ABN4TF03</accession>
<reference evidence="1 2" key="1">
    <citation type="submission" date="2016-10" db="EMBL/GenBank/DDBJ databases">
        <title>Complete genome sequences of three Cupriavidus strains isolated from various Malaysian environments.</title>
        <authorList>
            <person name="Abdullah A.A.-A."/>
            <person name="Shafie N.A.H."/>
            <person name="Lau N.S."/>
        </authorList>
    </citation>
    <scope>NUCLEOTIDE SEQUENCE [LARGE SCALE GENOMIC DNA]</scope>
    <source>
        <strain evidence="1 2">USMAA1020</strain>
    </source>
</reference>
<proteinExistence type="predicted"/>
<organism evidence="1 2">
    <name type="scientific">Cupriavidus malaysiensis</name>
    <dbReference type="NCBI Taxonomy" id="367825"/>
    <lineage>
        <taxon>Bacteria</taxon>
        <taxon>Pseudomonadati</taxon>
        <taxon>Pseudomonadota</taxon>
        <taxon>Betaproteobacteria</taxon>
        <taxon>Burkholderiales</taxon>
        <taxon>Burkholderiaceae</taxon>
        <taxon>Cupriavidus</taxon>
    </lineage>
</organism>
<dbReference type="EMBL" id="CP017754">
    <property type="protein sequence ID" value="AOZ05358.1"/>
    <property type="molecule type" value="Genomic_DNA"/>
</dbReference>
<protein>
    <recommendedName>
        <fullName evidence="3">Transcriptional regulator</fullName>
    </recommendedName>
</protein>
<evidence type="ECO:0000313" key="2">
    <source>
        <dbReference type="Proteomes" id="UP000177515"/>
    </source>
</evidence>
<sequence length="257" mass="28722">MEGGNPAAAIWICDVAPLIASVPLEVALRPQPEPGAWDLAFRRRHARWLPRWQTHLRVARVLAAARAAALHPGRSHVSAQAYFEHYLYRPGGWDFKLNLFPLPERPDPVQSWSKTFRDQPWLRVKSDYARLCRLGGRFRFIASLREQYRPRLVLCLGQRHARDYLRAFGFEGCERAEAWLQPADTMRRLDVYEHGQTALVLSPPFGGPQGLSSDVLLDALGTFLARWLRPEDFPALAGADGSGAGRLPAGPTGPAGT</sequence>
<evidence type="ECO:0000313" key="1">
    <source>
        <dbReference type="EMBL" id="AOZ05358.1"/>
    </source>
</evidence>
<name>A0ABN4TF03_9BURK</name>
<keyword evidence="2" id="KW-1185">Reference proteome</keyword>